<feature type="binding site" evidence="15">
    <location>
        <position position="21"/>
    </location>
    <ligand>
        <name>Mg(2+)</name>
        <dbReference type="ChEBI" id="CHEBI:18420"/>
        <label>2</label>
    </ligand>
</feature>
<dbReference type="RefSeq" id="WP_118365325.1">
    <property type="nucleotide sequence ID" value="NZ_QRPK01000007.1"/>
</dbReference>
<dbReference type="Pfam" id="PF07670">
    <property type="entry name" value="Gate"/>
    <property type="match status" value="1"/>
</dbReference>
<protein>
    <recommendedName>
        <fullName evidence="13 16">Ferrous iron transport protein B</fullName>
    </recommendedName>
</protein>
<feature type="domain" description="FeoB-type G" evidence="17">
    <location>
        <begin position="2"/>
        <end position="164"/>
    </location>
</feature>
<keyword evidence="4" id="KW-1003">Cell membrane</keyword>
<dbReference type="Proteomes" id="UP000284868">
    <property type="component" value="Unassembled WGS sequence"/>
</dbReference>
<evidence type="ECO:0000256" key="10">
    <source>
        <dbReference type="ARBA" id="ARBA00023065"/>
    </source>
</evidence>
<keyword evidence="15" id="KW-0479">Metal-binding</keyword>
<evidence type="ECO:0000256" key="9">
    <source>
        <dbReference type="ARBA" id="ARBA00023004"/>
    </source>
</evidence>
<keyword evidence="3 16" id="KW-0813">Transport</keyword>
<reference evidence="18 19" key="1">
    <citation type="submission" date="2018-08" db="EMBL/GenBank/DDBJ databases">
        <title>A genome reference for cultivated species of the human gut microbiota.</title>
        <authorList>
            <person name="Zou Y."/>
            <person name="Xue W."/>
            <person name="Luo G."/>
        </authorList>
    </citation>
    <scope>NUCLEOTIDE SEQUENCE [LARGE SCALE GENOMIC DNA]</scope>
    <source>
        <strain evidence="18 19">AF35-6BH</strain>
    </source>
</reference>
<dbReference type="OrthoDB" id="9809127at2"/>
<dbReference type="Gene3D" id="3.40.50.300">
    <property type="entry name" value="P-loop containing nucleotide triphosphate hydrolases"/>
    <property type="match status" value="1"/>
</dbReference>
<keyword evidence="6 16" id="KW-0812">Transmembrane</keyword>
<keyword evidence="11 14" id="KW-0342">GTP-binding</keyword>
<feature type="transmembrane region" description="Helical" evidence="16">
    <location>
        <begin position="635"/>
        <end position="654"/>
    </location>
</feature>
<keyword evidence="15" id="KW-0460">Magnesium</keyword>
<evidence type="ECO:0000313" key="19">
    <source>
        <dbReference type="Proteomes" id="UP000284868"/>
    </source>
</evidence>
<feature type="binding site" evidence="14">
    <location>
        <begin position="9"/>
        <end position="16"/>
    </location>
    <ligand>
        <name>GTP</name>
        <dbReference type="ChEBI" id="CHEBI:37565"/>
        <label>1</label>
    </ligand>
</feature>
<keyword evidence="10" id="KW-0406">Ion transport</keyword>
<feature type="transmembrane region" description="Helical" evidence="16">
    <location>
        <begin position="413"/>
        <end position="438"/>
    </location>
</feature>
<dbReference type="GO" id="GO:0005886">
    <property type="term" value="C:plasma membrane"/>
    <property type="evidence" value="ECO:0007669"/>
    <property type="project" value="UniProtKB-SubCell"/>
</dbReference>
<evidence type="ECO:0000313" key="18">
    <source>
        <dbReference type="EMBL" id="RHM14539.1"/>
    </source>
</evidence>
<dbReference type="Pfam" id="PF07664">
    <property type="entry name" value="FeoB_C"/>
    <property type="match status" value="1"/>
</dbReference>
<dbReference type="Pfam" id="PF02421">
    <property type="entry name" value="FeoB_N"/>
    <property type="match status" value="1"/>
</dbReference>
<evidence type="ECO:0000256" key="3">
    <source>
        <dbReference type="ARBA" id="ARBA00022448"/>
    </source>
</evidence>
<feature type="transmembrane region" description="Helical" evidence="16">
    <location>
        <begin position="378"/>
        <end position="401"/>
    </location>
</feature>
<comment type="caution">
    <text evidence="18">The sequence shown here is derived from an EMBL/GenBank/DDBJ whole genome shotgun (WGS) entry which is preliminary data.</text>
</comment>
<dbReference type="GO" id="GO:0015093">
    <property type="term" value="F:ferrous iron transmembrane transporter activity"/>
    <property type="evidence" value="ECO:0007669"/>
    <property type="project" value="UniProtKB-UniRule"/>
</dbReference>
<evidence type="ECO:0000256" key="4">
    <source>
        <dbReference type="ARBA" id="ARBA00022475"/>
    </source>
</evidence>
<keyword evidence="9 16" id="KW-0408">Iron</keyword>
<dbReference type="InterPro" id="IPR011640">
    <property type="entry name" value="Fe2_transport_prot_B_C"/>
</dbReference>
<proteinExistence type="inferred from homology"/>
<comment type="subcellular location">
    <subcellularLocation>
        <location evidence="2 16">Cell membrane</location>
        <topology evidence="2 16">Multi-pass membrane protein</topology>
    </subcellularLocation>
</comment>
<evidence type="ECO:0000256" key="2">
    <source>
        <dbReference type="ARBA" id="ARBA00004651"/>
    </source>
</evidence>
<evidence type="ECO:0000256" key="12">
    <source>
        <dbReference type="ARBA" id="ARBA00023136"/>
    </source>
</evidence>
<evidence type="ECO:0000256" key="5">
    <source>
        <dbReference type="ARBA" id="ARBA00022496"/>
    </source>
</evidence>
<feature type="binding site" evidence="15">
    <location>
        <position position="20"/>
    </location>
    <ligand>
        <name>Mg(2+)</name>
        <dbReference type="ChEBI" id="CHEBI:18420"/>
        <label>2</label>
    </ligand>
</feature>
<sequence length="692" mass="78997">MTYTIAFVGNPNVGKSAWINALAKADFKVGNWAGVTVEKKEAHVVWGNETYHLIDLPGTHSLEEGVNEEGITGSYLRQNKVDLLVNVLDATNLAANLYLTLCLRELQIPMLVLFSFIDEVENMNMHIDTLAISRRLALDCLEVSVLHKQDYKRVRKAICQMVQKPVVYEPLLQGETEKCYVSMFNYLQAVLPQFSLAALHRILCGYMENDRLAYKQLESFSINMEQLQSMRKGIDKLVWLKERYQAIHGLMYYVSGDEQGHYAKTRKLDRIFLHPIWGLVLFLLFFTTLLFLIFQLATPWNDFIAYLVEVISRYAYVGLSFLPNFWRDALLKGVVAGVGGVLSFLPLMLCLYFFLAFLEESGYMARISFLMDRIMRCFHLSGKSFVALMLGFGCNVPAIYATKAMDSEQQKKLTALLVPFMSCGARLPLYALFASAFFTNKGGIMIVTMYALGICMALLLALLFSKSKVFASRAMVIGELPLYRIPRFSVVWQKVKKEVMEYIKKAVGIVSLAMLVMWGLAYFPNGNMASGYIAQGAKAVQPFFEPLGFGNRWESIAALPGGIIAKETIVGWYEQLLQAQKPQTYELSFQEDIKGIVKEAKKAFYKSFLFFLPQEEERENTISVSMLWQDRHAKLRAFCFMVYVLFSMPCIMSLQAMWHVYGWRLTLFSIGLMLFVPYVSTLFIFQLFRLLL</sequence>
<comment type="function">
    <text evidence="1 16">Probable transporter of a GTP-driven Fe(2+) uptake system.</text>
</comment>
<evidence type="ECO:0000256" key="1">
    <source>
        <dbReference type="ARBA" id="ARBA00003926"/>
    </source>
</evidence>
<evidence type="ECO:0000256" key="8">
    <source>
        <dbReference type="ARBA" id="ARBA00022989"/>
    </source>
</evidence>
<dbReference type="EMBL" id="QRPK01000007">
    <property type="protein sequence ID" value="RHM14539.1"/>
    <property type="molecule type" value="Genomic_DNA"/>
</dbReference>
<keyword evidence="12 16" id="KW-0472">Membrane</keyword>
<dbReference type="InterPro" id="IPR027417">
    <property type="entry name" value="P-loop_NTPase"/>
</dbReference>
<evidence type="ECO:0000256" key="7">
    <source>
        <dbReference type="ARBA" id="ARBA00022741"/>
    </source>
</evidence>
<gene>
    <name evidence="18" type="primary">feoB</name>
    <name evidence="18" type="ORF">DWZ83_02615</name>
</gene>
<feature type="transmembrane region" description="Helical" evidence="16">
    <location>
        <begin position="666"/>
        <end position="688"/>
    </location>
</feature>
<comment type="similarity">
    <text evidence="16">Belongs to the TRAFAC class TrmE-Era-EngA-EngB-Septin-like GTPase superfamily. FeoB GTPase (TC 9.A.8) family.</text>
</comment>
<feature type="binding site" evidence="14">
    <location>
        <begin position="34"/>
        <end position="38"/>
    </location>
    <ligand>
        <name>GTP</name>
        <dbReference type="ChEBI" id="CHEBI:37565"/>
        <label>1</label>
    </ligand>
</feature>
<dbReference type="PROSITE" id="PS51711">
    <property type="entry name" value="G_FEOB"/>
    <property type="match status" value="1"/>
</dbReference>
<dbReference type="SUPFAM" id="SSF52540">
    <property type="entry name" value="P-loop containing nucleoside triphosphate hydrolases"/>
    <property type="match status" value="1"/>
</dbReference>
<dbReference type="GO" id="GO:0046872">
    <property type="term" value="F:metal ion binding"/>
    <property type="evidence" value="ECO:0007669"/>
    <property type="project" value="UniProtKB-KW"/>
</dbReference>
<keyword evidence="8 16" id="KW-1133">Transmembrane helix</keyword>
<evidence type="ECO:0000256" key="16">
    <source>
        <dbReference type="RuleBase" id="RU362098"/>
    </source>
</evidence>
<feature type="transmembrane region" description="Helical" evidence="16">
    <location>
        <begin position="276"/>
        <end position="297"/>
    </location>
</feature>
<dbReference type="NCBIfam" id="TIGR00437">
    <property type="entry name" value="feoB"/>
    <property type="match status" value="1"/>
</dbReference>
<keyword evidence="7 14" id="KW-0547">Nucleotide-binding</keyword>
<feature type="transmembrane region" description="Helical" evidence="16">
    <location>
        <begin position="303"/>
        <end position="322"/>
    </location>
</feature>
<organism evidence="18 19">
    <name type="scientific">Amedibacillus dolichus</name>
    <dbReference type="NCBI Taxonomy" id="31971"/>
    <lineage>
        <taxon>Bacteria</taxon>
        <taxon>Bacillati</taxon>
        <taxon>Bacillota</taxon>
        <taxon>Erysipelotrichia</taxon>
        <taxon>Erysipelotrichales</taxon>
        <taxon>Erysipelotrichaceae</taxon>
        <taxon>Amedibacillus</taxon>
    </lineage>
</organism>
<evidence type="ECO:0000256" key="14">
    <source>
        <dbReference type="PIRSR" id="PIRSR603373-1"/>
    </source>
</evidence>
<dbReference type="InterPro" id="IPR030389">
    <property type="entry name" value="G_FEOB_dom"/>
</dbReference>
<keyword evidence="5 16" id="KW-0410">Iron transport</keyword>
<evidence type="ECO:0000259" key="17">
    <source>
        <dbReference type="PROSITE" id="PS51711"/>
    </source>
</evidence>
<evidence type="ECO:0000256" key="15">
    <source>
        <dbReference type="PIRSR" id="PIRSR603373-2"/>
    </source>
</evidence>
<keyword evidence="19" id="KW-1185">Reference proteome</keyword>
<evidence type="ECO:0000256" key="13">
    <source>
        <dbReference type="NCBIfam" id="TIGR00437"/>
    </source>
</evidence>
<feature type="transmembrane region" description="Helical" evidence="16">
    <location>
        <begin position="334"/>
        <end position="358"/>
    </location>
</feature>
<accession>A0A415PPA7</accession>
<evidence type="ECO:0000256" key="6">
    <source>
        <dbReference type="ARBA" id="ARBA00022692"/>
    </source>
</evidence>
<dbReference type="PANTHER" id="PTHR43185">
    <property type="entry name" value="FERROUS IRON TRANSPORT PROTEIN B"/>
    <property type="match status" value="1"/>
</dbReference>
<feature type="transmembrane region" description="Helical" evidence="16">
    <location>
        <begin position="506"/>
        <end position="523"/>
    </location>
</feature>
<feature type="transmembrane region" description="Helical" evidence="16">
    <location>
        <begin position="444"/>
        <end position="465"/>
    </location>
</feature>
<dbReference type="GO" id="GO:0005525">
    <property type="term" value="F:GTP binding"/>
    <property type="evidence" value="ECO:0007669"/>
    <property type="project" value="UniProtKB-KW"/>
</dbReference>
<feature type="binding site" evidence="14">
    <location>
        <begin position="55"/>
        <end position="58"/>
    </location>
    <ligand>
        <name>GTP</name>
        <dbReference type="ChEBI" id="CHEBI:37565"/>
        <label>1</label>
    </ligand>
</feature>
<dbReference type="InterPro" id="IPR050860">
    <property type="entry name" value="FeoB_GTPase"/>
</dbReference>
<evidence type="ECO:0000256" key="11">
    <source>
        <dbReference type="ARBA" id="ARBA00023134"/>
    </source>
</evidence>
<dbReference type="PANTHER" id="PTHR43185:SF1">
    <property type="entry name" value="FE(2+) TRANSPORTER FEOB"/>
    <property type="match status" value="1"/>
</dbReference>
<dbReference type="InterPro" id="IPR011642">
    <property type="entry name" value="Gate_dom"/>
</dbReference>
<name>A0A415PPA7_9FIRM</name>
<dbReference type="AlphaFoldDB" id="A0A415PPA7"/>
<dbReference type="InterPro" id="IPR003373">
    <property type="entry name" value="Fe2_transport_prot-B"/>
</dbReference>